<protein>
    <submittedName>
        <fullName evidence="1">Cadherin-86C isoform X3</fullName>
    </submittedName>
</protein>
<organism evidence="1 2">
    <name type="scientific">Acetobacter orientalis</name>
    <dbReference type="NCBI Taxonomy" id="146474"/>
    <lineage>
        <taxon>Bacteria</taxon>
        <taxon>Pseudomonadati</taxon>
        <taxon>Pseudomonadota</taxon>
        <taxon>Alphaproteobacteria</taxon>
        <taxon>Acetobacterales</taxon>
        <taxon>Acetobacteraceae</taxon>
        <taxon>Acetobacter</taxon>
    </lineage>
</organism>
<proteinExistence type="predicted"/>
<dbReference type="EMBL" id="AP018515">
    <property type="protein sequence ID" value="BBC79540.1"/>
    <property type="molecule type" value="Genomic_DNA"/>
</dbReference>
<sequence length="40" mass="4642">MRMPYSLIKLPFYHHIVRSTLLAQGNPFCGFFSLNDKKGI</sequence>
<evidence type="ECO:0000313" key="1">
    <source>
        <dbReference type="EMBL" id="BBC79540.1"/>
    </source>
</evidence>
<name>A0A2Z5ZG10_9PROT</name>
<dbReference type="Proteomes" id="UP000270034">
    <property type="component" value="Chromosome"/>
</dbReference>
<evidence type="ECO:0000313" key="2">
    <source>
        <dbReference type="Proteomes" id="UP000270034"/>
    </source>
</evidence>
<accession>A0A2Z5ZG10</accession>
<reference evidence="1 2" key="1">
    <citation type="submission" date="2018-02" db="EMBL/GenBank/DDBJ databases">
        <title>Acetobacter orientalis genome.</title>
        <authorList>
            <person name="Nakashima N."/>
            <person name="Tamura T."/>
        </authorList>
    </citation>
    <scope>NUCLEOTIDE SEQUENCE [LARGE SCALE GENOMIC DNA]</scope>
    <source>
        <strain evidence="1 2">FAN1</strain>
    </source>
</reference>
<dbReference type="KEGG" id="aot:AcetOri_orf01779"/>
<gene>
    <name evidence="1" type="ORF">AcetOrient_orf01779</name>
</gene>
<dbReference type="AlphaFoldDB" id="A0A2Z5ZG10"/>